<proteinExistence type="predicted"/>
<dbReference type="Pfam" id="PF10825">
    <property type="entry name" value="DUF2752"/>
    <property type="match status" value="1"/>
</dbReference>
<evidence type="ECO:0000313" key="3">
    <source>
        <dbReference type="Proteomes" id="UP000444980"/>
    </source>
</evidence>
<dbReference type="Proteomes" id="UP000444980">
    <property type="component" value="Unassembled WGS sequence"/>
</dbReference>
<evidence type="ECO:0008006" key="4">
    <source>
        <dbReference type="Google" id="ProtNLM"/>
    </source>
</evidence>
<comment type="caution">
    <text evidence="2">The sequence shown here is derived from an EMBL/GenBank/DDBJ whole genome shotgun (WGS) entry which is preliminary data.</text>
</comment>
<feature type="transmembrane region" description="Helical" evidence="1">
    <location>
        <begin position="26"/>
        <end position="46"/>
    </location>
</feature>
<reference evidence="3" key="1">
    <citation type="submission" date="2019-06" db="EMBL/GenBank/DDBJ databases">
        <title>Gordonia isolated from sludge of a wastewater treatment plant.</title>
        <authorList>
            <person name="Tamura T."/>
            <person name="Aoyama K."/>
            <person name="Kang Y."/>
            <person name="Saito S."/>
            <person name="Akiyama N."/>
            <person name="Yazawa K."/>
            <person name="Gonoi T."/>
            <person name="Mikami Y."/>
        </authorList>
    </citation>
    <scope>NUCLEOTIDE SEQUENCE [LARGE SCALE GENOMIC DNA]</scope>
    <source>
        <strain evidence="3">NBRC 107697</strain>
    </source>
</reference>
<sequence length="155" mass="16506">MQDETDHVDLTGRIFASAGRCAAHPVAGPAVIVAATAAVGAVIWAGDPTTPGGHLPTCPTKALLGIVCPGCGSMRMIYSLMHGDLGAALHYNAVGVVALALLAWSFAAYCARLWTGRRRRTWQHWRYASTTILVVVVGWFVVRNIPVAPFLSLRV</sequence>
<feature type="transmembrane region" description="Helical" evidence="1">
    <location>
        <begin position="89"/>
        <end position="113"/>
    </location>
</feature>
<dbReference type="EMBL" id="BJOU01000001">
    <property type="protein sequence ID" value="GED96847.1"/>
    <property type="molecule type" value="Genomic_DNA"/>
</dbReference>
<accession>A0A7I9UUL7</accession>
<keyword evidence="1" id="KW-1133">Transmembrane helix</keyword>
<protein>
    <recommendedName>
        <fullName evidence="4">DUF2752 domain-containing protein</fullName>
    </recommendedName>
</protein>
<evidence type="ECO:0000313" key="2">
    <source>
        <dbReference type="EMBL" id="GED96847.1"/>
    </source>
</evidence>
<gene>
    <name evidence="2" type="ORF">nbrc107697_08860</name>
</gene>
<feature type="transmembrane region" description="Helical" evidence="1">
    <location>
        <begin position="125"/>
        <end position="142"/>
    </location>
</feature>
<dbReference type="AlphaFoldDB" id="A0A7I9UUL7"/>
<name>A0A7I9UUL7_9ACTN</name>
<keyword evidence="1" id="KW-0812">Transmembrane</keyword>
<keyword evidence="1" id="KW-0472">Membrane</keyword>
<keyword evidence="3" id="KW-1185">Reference proteome</keyword>
<evidence type="ECO:0000256" key="1">
    <source>
        <dbReference type="SAM" id="Phobius"/>
    </source>
</evidence>
<dbReference type="InterPro" id="IPR021215">
    <property type="entry name" value="DUF2752"/>
</dbReference>
<organism evidence="2 3">
    <name type="scientific">Gordonia crocea</name>
    <dbReference type="NCBI Taxonomy" id="589162"/>
    <lineage>
        <taxon>Bacteria</taxon>
        <taxon>Bacillati</taxon>
        <taxon>Actinomycetota</taxon>
        <taxon>Actinomycetes</taxon>
        <taxon>Mycobacteriales</taxon>
        <taxon>Gordoniaceae</taxon>
        <taxon>Gordonia</taxon>
    </lineage>
</organism>